<keyword evidence="2" id="KW-0732">Signal</keyword>
<evidence type="ECO:0000313" key="4">
    <source>
        <dbReference type="Proteomes" id="UP000726737"/>
    </source>
</evidence>
<feature type="region of interest" description="Disordered" evidence="1">
    <location>
        <begin position="72"/>
        <end position="143"/>
    </location>
</feature>
<organism evidence="3 4">
    <name type="scientific">Mortierella polycephala</name>
    <dbReference type="NCBI Taxonomy" id="41804"/>
    <lineage>
        <taxon>Eukaryota</taxon>
        <taxon>Fungi</taxon>
        <taxon>Fungi incertae sedis</taxon>
        <taxon>Mucoromycota</taxon>
        <taxon>Mortierellomycotina</taxon>
        <taxon>Mortierellomycetes</taxon>
        <taxon>Mortierellales</taxon>
        <taxon>Mortierellaceae</taxon>
        <taxon>Mortierella</taxon>
    </lineage>
</organism>
<keyword evidence="4" id="KW-1185">Reference proteome</keyword>
<proteinExistence type="predicted"/>
<accession>A0A9P6Q0K4</accession>
<dbReference type="Proteomes" id="UP000726737">
    <property type="component" value="Unassembled WGS sequence"/>
</dbReference>
<dbReference type="AlphaFoldDB" id="A0A9P6Q0K4"/>
<gene>
    <name evidence="3" type="ORF">BG011_004889</name>
</gene>
<sequence length="143" mass="16096">MRFTKLIIAISSSLALVLLISAAPAPVPQVISEQDDCVESCLKTEESCMLDSNPMLDCLDAYDRCYDVCFPEPPTEHKVSSNTQKHTDVTFEDKDTPPTPTTTENEEHKQQEEEEEEEEDFIEILAPSGGEDDDEYEDDPSDY</sequence>
<protein>
    <submittedName>
        <fullName evidence="3">Uncharacterized protein</fullName>
    </submittedName>
</protein>
<feature type="compositionally biased region" description="Basic and acidic residues" evidence="1">
    <location>
        <begin position="74"/>
        <end position="96"/>
    </location>
</feature>
<feature type="compositionally biased region" description="Acidic residues" evidence="1">
    <location>
        <begin position="112"/>
        <end position="122"/>
    </location>
</feature>
<feature type="chain" id="PRO_5040496013" evidence="2">
    <location>
        <begin position="23"/>
        <end position="143"/>
    </location>
</feature>
<feature type="compositionally biased region" description="Acidic residues" evidence="1">
    <location>
        <begin position="130"/>
        <end position="143"/>
    </location>
</feature>
<evidence type="ECO:0000256" key="2">
    <source>
        <dbReference type="SAM" id="SignalP"/>
    </source>
</evidence>
<evidence type="ECO:0000313" key="3">
    <source>
        <dbReference type="EMBL" id="KAG0255845.1"/>
    </source>
</evidence>
<dbReference type="OrthoDB" id="2437660at2759"/>
<name>A0A9P6Q0K4_9FUNG</name>
<feature type="signal peptide" evidence="2">
    <location>
        <begin position="1"/>
        <end position="22"/>
    </location>
</feature>
<reference evidence="3" key="1">
    <citation type="journal article" date="2020" name="Fungal Divers.">
        <title>Resolving the Mortierellaceae phylogeny through synthesis of multi-gene phylogenetics and phylogenomics.</title>
        <authorList>
            <person name="Vandepol N."/>
            <person name="Liber J."/>
            <person name="Desiro A."/>
            <person name="Na H."/>
            <person name="Kennedy M."/>
            <person name="Barry K."/>
            <person name="Grigoriev I.V."/>
            <person name="Miller A.N."/>
            <person name="O'Donnell K."/>
            <person name="Stajich J.E."/>
            <person name="Bonito G."/>
        </authorList>
    </citation>
    <scope>NUCLEOTIDE SEQUENCE</scope>
    <source>
        <strain evidence="3">KOD948</strain>
    </source>
</reference>
<evidence type="ECO:0000256" key="1">
    <source>
        <dbReference type="SAM" id="MobiDB-lite"/>
    </source>
</evidence>
<dbReference type="EMBL" id="JAAAJA010000329">
    <property type="protein sequence ID" value="KAG0255845.1"/>
    <property type="molecule type" value="Genomic_DNA"/>
</dbReference>
<comment type="caution">
    <text evidence="3">The sequence shown here is derived from an EMBL/GenBank/DDBJ whole genome shotgun (WGS) entry which is preliminary data.</text>
</comment>